<evidence type="ECO:0000256" key="3">
    <source>
        <dbReference type="RuleBase" id="RU000363"/>
    </source>
</evidence>
<dbReference type="PRINTS" id="PR00080">
    <property type="entry name" value="SDRFAMILY"/>
</dbReference>
<evidence type="ECO:0000313" key="4">
    <source>
        <dbReference type="EMBL" id="MDV5168183.1"/>
    </source>
</evidence>
<accession>A0ABU3ZDL5</accession>
<dbReference type="NCBIfam" id="NF006565">
    <property type="entry name" value="PRK09072.1"/>
    <property type="match status" value="1"/>
</dbReference>
<organism evidence="4 5">
    <name type="scientific">Photobacterium rosenbergii</name>
    <dbReference type="NCBI Taxonomy" id="294936"/>
    <lineage>
        <taxon>Bacteria</taxon>
        <taxon>Pseudomonadati</taxon>
        <taxon>Pseudomonadota</taxon>
        <taxon>Gammaproteobacteria</taxon>
        <taxon>Vibrionales</taxon>
        <taxon>Vibrionaceae</taxon>
        <taxon>Photobacterium</taxon>
    </lineage>
</organism>
<dbReference type="InterPro" id="IPR036291">
    <property type="entry name" value="NAD(P)-bd_dom_sf"/>
</dbReference>
<dbReference type="PRINTS" id="PR00081">
    <property type="entry name" value="GDHRDH"/>
</dbReference>
<dbReference type="PANTHER" id="PTHR44196:SF1">
    <property type="entry name" value="DEHYDROGENASE_REDUCTASE SDR FAMILY MEMBER 7B"/>
    <property type="match status" value="1"/>
</dbReference>
<dbReference type="Gene3D" id="3.40.50.720">
    <property type="entry name" value="NAD(P)-binding Rossmann-like Domain"/>
    <property type="match status" value="1"/>
</dbReference>
<dbReference type="InterPro" id="IPR002347">
    <property type="entry name" value="SDR_fam"/>
</dbReference>
<name>A0ABU3ZDL5_9GAMM</name>
<gene>
    <name evidence="4" type="ORF">R2X38_04105</name>
</gene>
<dbReference type="Pfam" id="PF00106">
    <property type="entry name" value="adh_short"/>
    <property type="match status" value="1"/>
</dbReference>
<evidence type="ECO:0000256" key="1">
    <source>
        <dbReference type="ARBA" id="ARBA00006484"/>
    </source>
</evidence>
<keyword evidence="2" id="KW-0560">Oxidoreductase</keyword>
<comment type="similarity">
    <text evidence="1 3">Belongs to the short-chain dehydrogenases/reductases (SDR) family.</text>
</comment>
<dbReference type="InterPro" id="IPR020904">
    <property type="entry name" value="Sc_DH/Rdtase_CS"/>
</dbReference>
<dbReference type="RefSeq" id="WP_317520831.1">
    <property type="nucleotide sequence ID" value="NZ_JAWJZI010000001.1"/>
</dbReference>
<dbReference type="SUPFAM" id="SSF51735">
    <property type="entry name" value="NAD(P)-binding Rossmann-fold domains"/>
    <property type="match status" value="1"/>
</dbReference>
<proteinExistence type="inferred from homology"/>
<evidence type="ECO:0000256" key="2">
    <source>
        <dbReference type="ARBA" id="ARBA00023002"/>
    </source>
</evidence>
<comment type="caution">
    <text evidence="4">The sequence shown here is derived from an EMBL/GenBank/DDBJ whole genome shotgun (WGS) entry which is preliminary data.</text>
</comment>
<dbReference type="EMBL" id="JAWJZI010000001">
    <property type="protein sequence ID" value="MDV5168183.1"/>
    <property type="molecule type" value="Genomic_DNA"/>
</dbReference>
<reference evidence="4 5" key="1">
    <citation type="submission" date="2023-10" db="EMBL/GenBank/DDBJ databases">
        <title>Marine bacteria isolated from horseshoe crab.</title>
        <authorList>
            <person name="Cheng T.H."/>
        </authorList>
    </citation>
    <scope>NUCLEOTIDE SEQUENCE [LARGE SCALE GENOMIC DNA]</scope>
    <source>
        <strain evidence="4 5">HSC6</strain>
    </source>
</reference>
<protein>
    <submittedName>
        <fullName evidence="4">SDR family oxidoreductase</fullName>
    </submittedName>
</protein>
<dbReference type="PROSITE" id="PS51257">
    <property type="entry name" value="PROKAR_LIPOPROTEIN"/>
    <property type="match status" value="1"/>
</dbReference>
<dbReference type="PANTHER" id="PTHR44196">
    <property type="entry name" value="DEHYDROGENASE/REDUCTASE SDR FAMILY MEMBER 7B"/>
    <property type="match status" value="1"/>
</dbReference>
<evidence type="ECO:0000313" key="5">
    <source>
        <dbReference type="Proteomes" id="UP001186452"/>
    </source>
</evidence>
<dbReference type="PROSITE" id="PS00061">
    <property type="entry name" value="ADH_SHORT"/>
    <property type="match status" value="1"/>
</dbReference>
<dbReference type="Proteomes" id="UP001186452">
    <property type="component" value="Unassembled WGS sequence"/>
</dbReference>
<keyword evidence="5" id="KW-1185">Reference proteome</keyword>
<sequence length="272" mass="29817">MQLTNKRVLLTGACGGIGCELARQLAHKGANLILIGRDQHKLDKLLLQLPSSHQQTNLQHTSFIADLARSNGLNALGQQCQQWRDDGLTIDIVINNAGVNQFAFLAQRESQSIEQEIQLNLVAPILLSQKALCWLNRPGIILNIGSTFAAIGYPGYTTYCAGKAGLHRFSEALSRELEEAKIKVLYIAPRATETSLNDLRVSQMNSQLGNTTDTPSAVADAIVRSLEQEISARWIGWPEKVFARLNQLFPAVVSAAIRKQSAIISAFAHKTH</sequence>